<feature type="region of interest" description="Disordered" evidence="6">
    <location>
        <begin position="571"/>
        <end position="596"/>
    </location>
</feature>
<dbReference type="InterPro" id="IPR005467">
    <property type="entry name" value="His_kinase_dom"/>
</dbReference>
<dbReference type="InterPro" id="IPR036097">
    <property type="entry name" value="HisK_dim/P_sf"/>
</dbReference>
<accession>A0AAV3TD40</accession>
<proteinExistence type="predicted"/>
<dbReference type="AlphaFoldDB" id="A0AAV3TD40"/>
<dbReference type="EC" id="2.7.13.3" evidence="2"/>
<feature type="region of interest" description="Disordered" evidence="6">
    <location>
        <begin position="632"/>
        <end position="674"/>
    </location>
</feature>
<dbReference type="CDD" id="cd00075">
    <property type="entry name" value="HATPase"/>
    <property type="match status" value="1"/>
</dbReference>
<dbReference type="PROSITE" id="PS50113">
    <property type="entry name" value="PAC"/>
    <property type="match status" value="1"/>
</dbReference>
<dbReference type="Gene3D" id="3.30.565.10">
    <property type="entry name" value="Histidine kinase-like ATPase, C-terminal domain"/>
    <property type="match status" value="1"/>
</dbReference>
<evidence type="ECO:0000256" key="1">
    <source>
        <dbReference type="ARBA" id="ARBA00000085"/>
    </source>
</evidence>
<dbReference type="PROSITE" id="PS50109">
    <property type="entry name" value="HIS_KIN"/>
    <property type="match status" value="1"/>
</dbReference>
<evidence type="ECO:0000259" key="9">
    <source>
        <dbReference type="PROSITE" id="PS50113"/>
    </source>
</evidence>
<dbReference type="SMART" id="SM00091">
    <property type="entry name" value="PAS"/>
    <property type="match status" value="1"/>
</dbReference>
<sequence length="674" mass="73702">MTDDNRVLCLSVDADAADRIAAPLEWSYPRITVIGTADLDEGIAHVEDGGIDCVVTDRSTLRERPDLFSTLRRRHPDLSVLVLSPYDAESGSGTALAEVVDFLDGVDDEAFGGWVANAVVTGPDSDEPPGGNRAEDVVRDVRHGLVDATSPLDIEHAVCDQLTMGGRYAFAWVGEYDPGERQVVPWVTSAAADDWPTSRTFGIGTGPTSTVLERVLRTRETQVVEDVATHAEDVPWREAAVDRGCTAAMFVPLTADGELRGVLGVYTDADDGFSDVDRSAIGEIGETTAHVLDTMAIRGEYDQQERVLRRYERLVETVGDGMYALDADGHFMTVNNGLLEMTGYTREGLLGEHISVLLDDEDVQRRRETIDHLRGTGDDETEALEITIRRKDGASVPCENRIALLPNDDKREGTVGVIRDVTERKKRERELERQNERLEAFAGIVSHDLRNPLSVAQGYLDIVAERAGEIEALRNVRDALDRMEDIIGDVLALARHGQTVTETEQLTLRGVVEDAWSNVSTEDAALEIEDSGPIAADRSRLLRSLENLFRNSIEHGAEDVTVRVGLLDRSAPDADEQDGAARSTGFYVEDDGPGMPAEIREHAFESSFSTSDEGLGIGLWVVREVASAHGWTIEATESESGGGERPEGSQSSEDERSESSGARFEFGDVRERPE</sequence>
<feature type="domain" description="PAS" evidence="8">
    <location>
        <begin position="307"/>
        <end position="377"/>
    </location>
</feature>
<dbReference type="InterPro" id="IPR050736">
    <property type="entry name" value="Sensor_HK_Regulatory"/>
</dbReference>
<dbReference type="SMART" id="SM00387">
    <property type="entry name" value="HATPase_c"/>
    <property type="match status" value="1"/>
</dbReference>
<dbReference type="Pfam" id="PF02518">
    <property type="entry name" value="HATPase_c"/>
    <property type="match status" value="1"/>
</dbReference>
<dbReference type="InterPro" id="IPR029016">
    <property type="entry name" value="GAF-like_dom_sf"/>
</dbReference>
<keyword evidence="4" id="KW-0418">Kinase</keyword>
<dbReference type="Proteomes" id="UP001500420">
    <property type="component" value="Unassembled WGS sequence"/>
</dbReference>
<keyword evidence="11" id="KW-1185">Reference proteome</keyword>
<evidence type="ECO:0000259" key="7">
    <source>
        <dbReference type="PROSITE" id="PS50109"/>
    </source>
</evidence>
<dbReference type="CDD" id="cd00130">
    <property type="entry name" value="PAS"/>
    <property type="match status" value="1"/>
</dbReference>
<evidence type="ECO:0000256" key="3">
    <source>
        <dbReference type="ARBA" id="ARBA00022679"/>
    </source>
</evidence>
<evidence type="ECO:0000313" key="11">
    <source>
        <dbReference type="Proteomes" id="UP001500420"/>
    </source>
</evidence>
<dbReference type="SUPFAM" id="SSF55785">
    <property type="entry name" value="PYP-like sensor domain (PAS domain)"/>
    <property type="match status" value="1"/>
</dbReference>
<feature type="compositionally biased region" description="Basic and acidic residues" evidence="6">
    <location>
        <begin position="642"/>
        <end position="658"/>
    </location>
</feature>
<evidence type="ECO:0000256" key="5">
    <source>
        <dbReference type="ARBA" id="ARBA00023012"/>
    </source>
</evidence>
<evidence type="ECO:0000256" key="6">
    <source>
        <dbReference type="SAM" id="MobiDB-lite"/>
    </source>
</evidence>
<comment type="catalytic activity">
    <reaction evidence="1">
        <text>ATP + protein L-histidine = ADP + protein N-phospho-L-histidine.</text>
        <dbReference type="EC" id="2.7.13.3"/>
    </reaction>
</comment>
<dbReference type="PROSITE" id="PS50112">
    <property type="entry name" value="PAS"/>
    <property type="match status" value="1"/>
</dbReference>
<dbReference type="Pfam" id="PF13426">
    <property type="entry name" value="PAS_9"/>
    <property type="match status" value="1"/>
</dbReference>
<protein>
    <recommendedName>
        <fullName evidence="2">histidine kinase</fullName>
        <ecNumber evidence="2">2.7.13.3</ecNumber>
    </recommendedName>
</protein>
<dbReference type="RefSeq" id="WP_343774796.1">
    <property type="nucleotide sequence ID" value="NZ_BAAADV010000007.1"/>
</dbReference>
<dbReference type="Gene3D" id="3.30.450.20">
    <property type="entry name" value="PAS domain"/>
    <property type="match status" value="1"/>
</dbReference>
<dbReference type="GO" id="GO:0000155">
    <property type="term" value="F:phosphorelay sensor kinase activity"/>
    <property type="evidence" value="ECO:0007669"/>
    <property type="project" value="InterPro"/>
</dbReference>
<dbReference type="Pfam" id="PF00512">
    <property type="entry name" value="HisKA"/>
    <property type="match status" value="1"/>
</dbReference>
<keyword evidence="5" id="KW-0902">Two-component regulatory system</keyword>
<dbReference type="InterPro" id="IPR036890">
    <property type="entry name" value="HATPase_C_sf"/>
</dbReference>
<dbReference type="SUPFAM" id="SSF55781">
    <property type="entry name" value="GAF domain-like"/>
    <property type="match status" value="1"/>
</dbReference>
<reference evidence="10 11" key="1">
    <citation type="journal article" date="2019" name="Int. J. Syst. Evol. Microbiol.">
        <title>The Global Catalogue of Microorganisms (GCM) 10K type strain sequencing project: providing services to taxonomists for standard genome sequencing and annotation.</title>
        <authorList>
            <consortium name="The Broad Institute Genomics Platform"/>
            <consortium name="The Broad Institute Genome Sequencing Center for Infectious Disease"/>
            <person name="Wu L."/>
            <person name="Ma J."/>
        </authorList>
    </citation>
    <scope>NUCLEOTIDE SEQUENCE [LARGE SCALE GENOMIC DNA]</scope>
    <source>
        <strain evidence="10 11">JCM 16328</strain>
    </source>
</reference>
<dbReference type="NCBIfam" id="TIGR00229">
    <property type="entry name" value="sensory_box"/>
    <property type="match status" value="1"/>
</dbReference>
<evidence type="ECO:0000259" key="8">
    <source>
        <dbReference type="PROSITE" id="PS50112"/>
    </source>
</evidence>
<comment type="caution">
    <text evidence="10">The sequence shown here is derived from an EMBL/GenBank/DDBJ whole genome shotgun (WGS) entry which is preliminary data.</text>
</comment>
<dbReference type="Pfam" id="PF13185">
    <property type="entry name" value="GAF_2"/>
    <property type="match status" value="1"/>
</dbReference>
<dbReference type="InterPro" id="IPR035965">
    <property type="entry name" value="PAS-like_dom_sf"/>
</dbReference>
<feature type="domain" description="PAC" evidence="9">
    <location>
        <begin position="382"/>
        <end position="433"/>
    </location>
</feature>
<evidence type="ECO:0000313" key="10">
    <source>
        <dbReference type="EMBL" id="GAA0678982.1"/>
    </source>
</evidence>
<feature type="domain" description="Histidine kinase" evidence="7">
    <location>
        <begin position="444"/>
        <end position="642"/>
    </location>
</feature>
<dbReference type="InterPro" id="IPR003594">
    <property type="entry name" value="HATPase_dom"/>
</dbReference>
<dbReference type="Gene3D" id="1.10.287.130">
    <property type="match status" value="1"/>
</dbReference>
<dbReference type="InterPro" id="IPR000014">
    <property type="entry name" value="PAS"/>
</dbReference>
<dbReference type="InterPro" id="IPR003018">
    <property type="entry name" value="GAF"/>
</dbReference>
<dbReference type="SUPFAM" id="SSF47384">
    <property type="entry name" value="Homodimeric domain of signal transducing histidine kinase"/>
    <property type="match status" value="1"/>
</dbReference>
<evidence type="ECO:0000256" key="2">
    <source>
        <dbReference type="ARBA" id="ARBA00012438"/>
    </source>
</evidence>
<dbReference type="CDD" id="cd00082">
    <property type="entry name" value="HisKA"/>
    <property type="match status" value="1"/>
</dbReference>
<gene>
    <name evidence="10" type="ORF">GCM10009020_29250</name>
</gene>
<dbReference type="InterPro" id="IPR000700">
    <property type="entry name" value="PAS-assoc_C"/>
</dbReference>
<dbReference type="SMART" id="SM00086">
    <property type="entry name" value="PAC"/>
    <property type="match status" value="1"/>
</dbReference>
<evidence type="ECO:0000256" key="4">
    <source>
        <dbReference type="ARBA" id="ARBA00022777"/>
    </source>
</evidence>
<dbReference type="InterPro" id="IPR003661">
    <property type="entry name" value="HisK_dim/P_dom"/>
</dbReference>
<dbReference type="PANTHER" id="PTHR43711">
    <property type="entry name" value="TWO-COMPONENT HISTIDINE KINASE"/>
    <property type="match status" value="1"/>
</dbReference>
<name>A0AAV3TD40_9EURY</name>
<keyword evidence="3" id="KW-0808">Transferase</keyword>
<dbReference type="SUPFAM" id="SSF55874">
    <property type="entry name" value="ATPase domain of HSP90 chaperone/DNA topoisomerase II/histidine kinase"/>
    <property type="match status" value="1"/>
</dbReference>
<dbReference type="PANTHER" id="PTHR43711:SF1">
    <property type="entry name" value="HISTIDINE KINASE 1"/>
    <property type="match status" value="1"/>
</dbReference>
<dbReference type="SMART" id="SM00388">
    <property type="entry name" value="HisKA"/>
    <property type="match status" value="1"/>
</dbReference>
<dbReference type="Gene3D" id="3.30.450.40">
    <property type="match status" value="1"/>
</dbReference>
<dbReference type="InterPro" id="IPR001610">
    <property type="entry name" value="PAC"/>
</dbReference>
<dbReference type="EMBL" id="BAAADV010000007">
    <property type="protein sequence ID" value="GAA0678982.1"/>
    <property type="molecule type" value="Genomic_DNA"/>
</dbReference>
<feature type="compositionally biased region" description="Basic and acidic residues" evidence="6">
    <location>
        <begin position="665"/>
        <end position="674"/>
    </location>
</feature>
<organism evidence="10 11">
    <name type="scientific">Natronoarchaeum mannanilyticum</name>
    <dbReference type="NCBI Taxonomy" id="926360"/>
    <lineage>
        <taxon>Archaea</taxon>
        <taxon>Methanobacteriati</taxon>
        <taxon>Methanobacteriota</taxon>
        <taxon>Stenosarchaea group</taxon>
        <taxon>Halobacteria</taxon>
        <taxon>Halobacteriales</taxon>
        <taxon>Natronoarchaeaceae</taxon>
    </lineage>
</organism>